<gene>
    <name evidence="1" type="ORF">Cgig2_003224</name>
</gene>
<organism evidence="1 2">
    <name type="scientific">Carnegiea gigantea</name>
    <dbReference type="NCBI Taxonomy" id="171969"/>
    <lineage>
        <taxon>Eukaryota</taxon>
        <taxon>Viridiplantae</taxon>
        <taxon>Streptophyta</taxon>
        <taxon>Embryophyta</taxon>
        <taxon>Tracheophyta</taxon>
        <taxon>Spermatophyta</taxon>
        <taxon>Magnoliopsida</taxon>
        <taxon>eudicotyledons</taxon>
        <taxon>Gunneridae</taxon>
        <taxon>Pentapetalae</taxon>
        <taxon>Caryophyllales</taxon>
        <taxon>Cactineae</taxon>
        <taxon>Cactaceae</taxon>
        <taxon>Cactoideae</taxon>
        <taxon>Echinocereeae</taxon>
        <taxon>Carnegiea</taxon>
    </lineage>
</organism>
<reference evidence="1" key="1">
    <citation type="submission" date="2022-04" db="EMBL/GenBank/DDBJ databases">
        <title>Carnegiea gigantea Genome sequencing and assembly v2.</title>
        <authorList>
            <person name="Copetti D."/>
            <person name="Sanderson M.J."/>
            <person name="Burquez A."/>
            <person name="Wojciechowski M.F."/>
        </authorList>
    </citation>
    <scope>NUCLEOTIDE SEQUENCE</scope>
    <source>
        <strain evidence="1">SGP5-SGP5p</strain>
        <tissue evidence="1">Aerial part</tissue>
    </source>
</reference>
<evidence type="ECO:0000313" key="2">
    <source>
        <dbReference type="Proteomes" id="UP001153076"/>
    </source>
</evidence>
<proteinExistence type="predicted"/>
<dbReference type="PANTHER" id="PTHR34121">
    <property type="entry name" value="MYOSIN-11"/>
    <property type="match status" value="1"/>
</dbReference>
<keyword evidence="2" id="KW-1185">Reference proteome</keyword>
<dbReference type="OrthoDB" id="2019255at2759"/>
<comment type="caution">
    <text evidence="1">The sequence shown here is derived from an EMBL/GenBank/DDBJ whole genome shotgun (WGS) entry which is preliminary data.</text>
</comment>
<protein>
    <submittedName>
        <fullName evidence="1">Uncharacterized protein</fullName>
    </submittedName>
</protein>
<sequence length="187" mass="20856">MSWLRTAVSKAVEVGNKNNITRTVRSYADSVVQQAGQAVAEGAKLLQDRIGVRNQKSAKHAAKRLEEAAITCRGLERIQLLRRWLILLKEIEKMSGDSKEDNAITLEQHLTSVEDKDNTRKPSLVSEGCFNEFLCPTVCLSFCTSLSCCQGLFLSRGYNDGPVPCELCACFLYVSRSILTLAYWIFS</sequence>
<dbReference type="EMBL" id="JAKOGI010000737">
    <property type="protein sequence ID" value="KAJ8430945.1"/>
    <property type="molecule type" value="Genomic_DNA"/>
</dbReference>
<evidence type="ECO:0000313" key="1">
    <source>
        <dbReference type="EMBL" id="KAJ8430945.1"/>
    </source>
</evidence>
<dbReference type="PANTHER" id="PTHR34121:SF1">
    <property type="entry name" value="FILAMIN-A-INTERACTING PROTEIN 1"/>
    <property type="match status" value="1"/>
</dbReference>
<dbReference type="AlphaFoldDB" id="A0A9Q1JU33"/>
<accession>A0A9Q1JU33</accession>
<name>A0A9Q1JU33_9CARY</name>
<dbReference type="Proteomes" id="UP001153076">
    <property type="component" value="Unassembled WGS sequence"/>
</dbReference>